<keyword evidence="16" id="KW-1185">Reference proteome</keyword>
<sequence length="626" mass="67219">MTSKPAMALLAAAMTAGAAQAQQTATATQLADLTLEQLGNLEITSVSGRAQSLQQAAASVYVITAQDIRRSAATSLPEALRLAPNLQVAQTSAGQWAISARGFQDTISNKLLVLVDGRTIYSPLFAGVFWDANDVVLEDVDRIEVISGPGGTLWGANAVNGVINIVTRPAAETQGVLASATRSAHGGRESVRWGTRLGERTNVRAYAQAVDRGATQLPSGAPLADGSQLHQAGFRSDWAAGNQSLTVHGDFYEGGPDPASNLAPNVRGYNLLARWDSETAGGSPYQVQAYVDSYDRDDPLVFRTSARTVDLQFTHDPRLAFGQLLWGVGHRQSRDDNQATPIVAFLPASRTLTWTNVFAQYQWPLADKLQATAGVKLERNSYTGTEVLPSLRVAWLHSPQATTWAAVSRVVRAPARIDRDFFFTLGGTLAIAGGPNFESETANVFEIGHRAQLGGGVTASATLFRQDFHGLRAGVPGQPLPLTVENLVQGPVDGLEAWGQWQVNDAWRLSAGYLGLHKNLRFSGGLSPATRSFPGLGNDARSQVSLRSSLNIGSRTEFDITVRHVGELTDPRVAGYTSVDARLGYQVSPALRLSILGTNLLDRRHVEFSGGSEIRRTVYLQASWQL</sequence>
<dbReference type="OrthoDB" id="183532at2"/>
<feature type="signal peptide" evidence="12">
    <location>
        <begin position="1"/>
        <end position="21"/>
    </location>
</feature>
<feature type="domain" description="TonB-dependent receptor-like beta-barrel" evidence="13">
    <location>
        <begin position="200"/>
        <end position="600"/>
    </location>
</feature>
<evidence type="ECO:0000256" key="6">
    <source>
        <dbReference type="ARBA" id="ARBA00023077"/>
    </source>
</evidence>
<dbReference type="Pfam" id="PF07715">
    <property type="entry name" value="Plug"/>
    <property type="match status" value="1"/>
</dbReference>
<feature type="domain" description="TonB-dependent receptor plug" evidence="14">
    <location>
        <begin position="53"/>
        <end position="162"/>
    </location>
</feature>
<accession>A0A4Z0CDN4</accession>
<name>A0A4Z0CDN4_9BURK</name>
<evidence type="ECO:0000313" key="15">
    <source>
        <dbReference type="EMBL" id="TFZ08590.1"/>
    </source>
</evidence>
<keyword evidence="3 10" id="KW-0813">Transport</keyword>
<protein>
    <submittedName>
        <fullName evidence="15">TonB-dependent receptor</fullName>
    </submittedName>
</protein>
<dbReference type="GO" id="GO:0009279">
    <property type="term" value="C:cell outer membrane"/>
    <property type="evidence" value="ECO:0007669"/>
    <property type="project" value="UniProtKB-SubCell"/>
</dbReference>
<comment type="similarity">
    <text evidence="2 10 11">Belongs to the TonB-dependent receptor family.</text>
</comment>
<evidence type="ECO:0000256" key="9">
    <source>
        <dbReference type="ARBA" id="ARBA00023237"/>
    </source>
</evidence>
<evidence type="ECO:0000256" key="3">
    <source>
        <dbReference type="ARBA" id="ARBA00022448"/>
    </source>
</evidence>
<gene>
    <name evidence="15" type="ORF">EZ216_05395</name>
</gene>
<dbReference type="AlphaFoldDB" id="A0A4Z0CDN4"/>
<keyword evidence="5 10" id="KW-0812">Transmembrane</keyword>
<dbReference type="GO" id="GO:0015344">
    <property type="term" value="F:siderophore uptake transmembrane transporter activity"/>
    <property type="evidence" value="ECO:0007669"/>
    <property type="project" value="TreeGrafter"/>
</dbReference>
<evidence type="ECO:0000256" key="8">
    <source>
        <dbReference type="ARBA" id="ARBA00023170"/>
    </source>
</evidence>
<keyword evidence="9 10" id="KW-0998">Cell outer membrane</keyword>
<dbReference type="EMBL" id="SMLK01000001">
    <property type="protein sequence ID" value="TFZ08590.1"/>
    <property type="molecule type" value="Genomic_DNA"/>
</dbReference>
<feature type="chain" id="PRO_5021225800" evidence="12">
    <location>
        <begin position="22"/>
        <end position="626"/>
    </location>
</feature>
<keyword evidence="6 11" id="KW-0798">TonB box</keyword>
<dbReference type="Gene3D" id="2.40.170.20">
    <property type="entry name" value="TonB-dependent receptor, beta-barrel domain"/>
    <property type="match status" value="1"/>
</dbReference>
<evidence type="ECO:0000313" key="16">
    <source>
        <dbReference type="Proteomes" id="UP000297839"/>
    </source>
</evidence>
<dbReference type="InterPro" id="IPR039426">
    <property type="entry name" value="TonB-dep_rcpt-like"/>
</dbReference>
<evidence type="ECO:0000256" key="12">
    <source>
        <dbReference type="SAM" id="SignalP"/>
    </source>
</evidence>
<evidence type="ECO:0000256" key="10">
    <source>
        <dbReference type="PROSITE-ProRule" id="PRU01360"/>
    </source>
</evidence>
<comment type="caution">
    <text evidence="15">The sequence shown here is derived from an EMBL/GenBank/DDBJ whole genome shotgun (WGS) entry which is preliminary data.</text>
</comment>
<comment type="subcellular location">
    <subcellularLocation>
        <location evidence="1 10">Cell outer membrane</location>
        <topology evidence="1 10">Multi-pass membrane protein</topology>
    </subcellularLocation>
</comment>
<evidence type="ECO:0000256" key="2">
    <source>
        <dbReference type="ARBA" id="ARBA00009810"/>
    </source>
</evidence>
<dbReference type="Gene3D" id="2.170.130.10">
    <property type="entry name" value="TonB-dependent receptor, plug domain"/>
    <property type="match status" value="1"/>
</dbReference>
<dbReference type="PANTHER" id="PTHR30069:SF37">
    <property type="entry name" value="FERRIC VIBRIOBACTIN RECEPTOR VIUA"/>
    <property type="match status" value="1"/>
</dbReference>
<evidence type="ECO:0000259" key="13">
    <source>
        <dbReference type="Pfam" id="PF00593"/>
    </source>
</evidence>
<dbReference type="SUPFAM" id="SSF56935">
    <property type="entry name" value="Porins"/>
    <property type="match status" value="1"/>
</dbReference>
<dbReference type="RefSeq" id="WP_135248526.1">
    <property type="nucleotide sequence ID" value="NZ_SMLK01000001.1"/>
</dbReference>
<dbReference type="InterPro" id="IPR000531">
    <property type="entry name" value="Beta-barrel_TonB"/>
</dbReference>
<keyword evidence="12" id="KW-0732">Signal</keyword>
<evidence type="ECO:0000256" key="5">
    <source>
        <dbReference type="ARBA" id="ARBA00022692"/>
    </source>
</evidence>
<dbReference type="InterPro" id="IPR037066">
    <property type="entry name" value="Plug_dom_sf"/>
</dbReference>
<dbReference type="Pfam" id="PF00593">
    <property type="entry name" value="TonB_dep_Rec_b-barrel"/>
    <property type="match status" value="1"/>
</dbReference>
<evidence type="ECO:0000256" key="11">
    <source>
        <dbReference type="RuleBase" id="RU003357"/>
    </source>
</evidence>
<dbReference type="InterPro" id="IPR036942">
    <property type="entry name" value="Beta-barrel_TonB_sf"/>
</dbReference>
<proteinExistence type="inferred from homology"/>
<organism evidence="15 16">
    <name type="scientific">Ramlibacter humi</name>
    <dbReference type="NCBI Taxonomy" id="2530451"/>
    <lineage>
        <taxon>Bacteria</taxon>
        <taxon>Pseudomonadati</taxon>
        <taxon>Pseudomonadota</taxon>
        <taxon>Betaproteobacteria</taxon>
        <taxon>Burkholderiales</taxon>
        <taxon>Comamonadaceae</taxon>
        <taxon>Ramlibacter</taxon>
    </lineage>
</organism>
<reference evidence="15 16" key="1">
    <citation type="submission" date="2019-03" db="EMBL/GenBank/DDBJ databases">
        <title>Ramlibacter sp. 18x22-1, whole genome shotgun sequence.</title>
        <authorList>
            <person name="Zhang X."/>
            <person name="Feng G."/>
            <person name="Zhu H."/>
        </authorList>
    </citation>
    <scope>NUCLEOTIDE SEQUENCE [LARGE SCALE GENOMIC DNA]</scope>
    <source>
        <strain evidence="15 16">18x22-1</strain>
    </source>
</reference>
<evidence type="ECO:0000256" key="1">
    <source>
        <dbReference type="ARBA" id="ARBA00004571"/>
    </source>
</evidence>
<evidence type="ECO:0000259" key="14">
    <source>
        <dbReference type="Pfam" id="PF07715"/>
    </source>
</evidence>
<dbReference type="GO" id="GO:0044718">
    <property type="term" value="P:siderophore transmembrane transport"/>
    <property type="evidence" value="ECO:0007669"/>
    <property type="project" value="TreeGrafter"/>
</dbReference>
<evidence type="ECO:0000256" key="7">
    <source>
        <dbReference type="ARBA" id="ARBA00023136"/>
    </source>
</evidence>
<dbReference type="Proteomes" id="UP000297839">
    <property type="component" value="Unassembled WGS sequence"/>
</dbReference>
<evidence type="ECO:0000256" key="4">
    <source>
        <dbReference type="ARBA" id="ARBA00022452"/>
    </source>
</evidence>
<dbReference type="PROSITE" id="PS52016">
    <property type="entry name" value="TONB_DEPENDENT_REC_3"/>
    <property type="match status" value="1"/>
</dbReference>
<keyword evidence="8 15" id="KW-0675">Receptor</keyword>
<dbReference type="PANTHER" id="PTHR30069">
    <property type="entry name" value="TONB-DEPENDENT OUTER MEMBRANE RECEPTOR"/>
    <property type="match status" value="1"/>
</dbReference>
<keyword evidence="4 10" id="KW-1134">Transmembrane beta strand</keyword>
<keyword evidence="7 10" id="KW-0472">Membrane</keyword>
<dbReference type="InterPro" id="IPR012910">
    <property type="entry name" value="Plug_dom"/>
</dbReference>